<protein>
    <submittedName>
        <fullName evidence="1">Uncharacterized protein</fullName>
    </submittedName>
</protein>
<evidence type="ECO:0000313" key="2">
    <source>
        <dbReference type="Proteomes" id="UP000188273"/>
    </source>
</evidence>
<accession>A0A1Q2HR67</accession>
<gene>
    <name evidence="1" type="ORF">L21SP3_01768</name>
</gene>
<proteinExistence type="predicted"/>
<organism evidence="1 2">
    <name type="scientific">Sedimentisphaera cyanobacteriorum</name>
    <dbReference type="NCBI Taxonomy" id="1940790"/>
    <lineage>
        <taxon>Bacteria</taxon>
        <taxon>Pseudomonadati</taxon>
        <taxon>Planctomycetota</taxon>
        <taxon>Phycisphaerae</taxon>
        <taxon>Sedimentisphaerales</taxon>
        <taxon>Sedimentisphaeraceae</taxon>
        <taxon>Sedimentisphaera</taxon>
    </lineage>
</organism>
<sequence length="122" mass="13823">MGVKKVEEFTAYCSPVNTAKACIKSYSFFSRIYKAKTKLENAKANGNSEDSKKLLEELTILEGAINLDKIDLQTSKQLLNIAKKDLNEAIEKLGYDRLEFIEPGETSQNVYDITSQFNYILK</sequence>
<dbReference type="AlphaFoldDB" id="A0A1Q2HR67"/>
<name>A0A1Q2HR67_9BACT</name>
<dbReference type="KEGG" id="pbu:L21SP3_01768"/>
<dbReference type="EMBL" id="CP019633">
    <property type="protein sequence ID" value="AQQ09947.1"/>
    <property type="molecule type" value="Genomic_DNA"/>
</dbReference>
<dbReference type="RefSeq" id="WP_077540735.1">
    <property type="nucleotide sequence ID" value="NZ_CP019633.1"/>
</dbReference>
<dbReference type="Proteomes" id="UP000188273">
    <property type="component" value="Chromosome"/>
</dbReference>
<keyword evidence="2" id="KW-1185">Reference proteome</keyword>
<evidence type="ECO:0000313" key="1">
    <source>
        <dbReference type="EMBL" id="AQQ09947.1"/>
    </source>
</evidence>
<reference evidence="2" key="1">
    <citation type="submission" date="2017-02" db="EMBL/GenBank/DDBJ databases">
        <title>Comparative genomics and description of representatives of a novel lineage of planctomycetes thriving in anoxic sediments.</title>
        <authorList>
            <person name="Spring S."/>
            <person name="Bunk B."/>
            <person name="Sproer C."/>
            <person name="Klenk H.-P."/>
        </authorList>
    </citation>
    <scope>NUCLEOTIDE SEQUENCE [LARGE SCALE GENOMIC DNA]</scope>
    <source>
        <strain evidence="2">L21-RPul-D3</strain>
    </source>
</reference>